<name>A0A9N9BS78_FUNMO</name>
<dbReference type="Proteomes" id="UP000789375">
    <property type="component" value="Unassembled WGS sequence"/>
</dbReference>
<reference evidence="2" key="1">
    <citation type="submission" date="2021-06" db="EMBL/GenBank/DDBJ databases">
        <authorList>
            <person name="Kallberg Y."/>
            <person name="Tangrot J."/>
            <person name="Rosling A."/>
        </authorList>
    </citation>
    <scope>NUCLEOTIDE SEQUENCE</scope>
    <source>
        <strain evidence="2">87-6 pot B 2015</strain>
    </source>
</reference>
<dbReference type="AlphaFoldDB" id="A0A9N9BS78"/>
<evidence type="ECO:0000256" key="1">
    <source>
        <dbReference type="SAM" id="MobiDB-lite"/>
    </source>
</evidence>
<organism evidence="2 3">
    <name type="scientific">Funneliformis mosseae</name>
    <name type="common">Endomycorrhizal fungus</name>
    <name type="synonym">Glomus mosseae</name>
    <dbReference type="NCBI Taxonomy" id="27381"/>
    <lineage>
        <taxon>Eukaryota</taxon>
        <taxon>Fungi</taxon>
        <taxon>Fungi incertae sedis</taxon>
        <taxon>Mucoromycota</taxon>
        <taxon>Glomeromycotina</taxon>
        <taxon>Glomeromycetes</taxon>
        <taxon>Glomerales</taxon>
        <taxon>Glomeraceae</taxon>
        <taxon>Funneliformis</taxon>
    </lineage>
</organism>
<accession>A0A9N9BS78</accession>
<keyword evidence="3" id="KW-1185">Reference proteome</keyword>
<dbReference type="EMBL" id="CAJVPP010001813">
    <property type="protein sequence ID" value="CAG8574075.1"/>
    <property type="molecule type" value="Genomic_DNA"/>
</dbReference>
<gene>
    <name evidence="2" type="ORF">FMOSSE_LOCUS7605</name>
</gene>
<proteinExistence type="predicted"/>
<evidence type="ECO:0000313" key="3">
    <source>
        <dbReference type="Proteomes" id="UP000789375"/>
    </source>
</evidence>
<evidence type="ECO:0000313" key="2">
    <source>
        <dbReference type="EMBL" id="CAG8574075.1"/>
    </source>
</evidence>
<sequence>MPKGVLLPDEEQESYIYIINGIKNDSPMLYKLIQELNADDEKPGDTDGTTNANPKITKDAQEITNAEQGLIRLYYDLGEELSKQTSNELNDDDKKIESAQKIYSLFHMIGKDKINNIGRLKSFTASSIL</sequence>
<protein>
    <submittedName>
        <fullName evidence="2">2767_t:CDS:1</fullName>
    </submittedName>
</protein>
<feature type="region of interest" description="Disordered" evidence="1">
    <location>
        <begin position="38"/>
        <end position="61"/>
    </location>
</feature>
<comment type="caution">
    <text evidence="2">The sequence shown here is derived from an EMBL/GenBank/DDBJ whole genome shotgun (WGS) entry which is preliminary data.</text>
</comment>